<dbReference type="PANTHER" id="PTHR13989">
    <property type="entry name" value="REPLICATION PROTEIN A-RELATED"/>
    <property type="match status" value="1"/>
</dbReference>
<comment type="subcellular location">
    <subcellularLocation>
        <location evidence="1">Nucleus</location>
    </subcellularLocation>
</comment>
<dbReference type="Gene3D" id="2.40.50.140">
    <property type="entry name" value="Nucleic acid-binding proteins"/>
    <property type="match status" value="1"/>
</dbReference>
<dbReference type="GO" id="GO:0035861">
    <property type="term" value="C:site of double-strand break"/>
    <property type="evidence" value="ECO:0007669"/>
    <property type="project" value="TreeGrafter"/>
</dbReference>
<feature type="compositionally biased region" description="Low complexity" evidence="4">
    <location>
        <begin position="33"/>
        <end position="42"/>
    </location>
</feature>
<evidence type="ECO:0000313" key="5">
    <source>
        <dbReference type="EMBL" id="KAH3671728.1"/>
    </source>
</evidence>
<proteinExistence type="predicted"/>
<dbReference type="GO" id="GO:0006260">
    <property type="term" value="P:DNA replication"/>
    <property type="evidence" value="ECO:0007669"/>
    <property type="project" value="TreeGrafter"/>
</dbReference>
<dbReference type="InterPro" id="IPR040260">
    <property type="entry name" value="RFA2-like"/>
</dbReference>
<dbReference type="InterPro" id="IPR036390">
    <property type="entry name" value="WH_DNA-bd_sf"/>
</dbReference>
<evidence type="ECO:0000256" key="4">
    <source>
        <dbReference type="SAM" id="MobiDB-lite"/>
    </source>
</evidence>
<dbReference type="GO" id="GO:0006289">
    <property type="term" value="P:nucleotide-excision repair"/>
    <property type="evidence" value="ECO:0007669"/>
    <property type="project" value="TreeGrafter"/>
</dbReference>
<dbReference type="AlphaFoldDB" id="A0A9P8PG94"/>
<dbReference type="RefSeq" id="XP_046064904.1">
    <property type="nucleotide sequence ID" value="XM_046205416.1"/>
</dbReference>
<organism evidence="5 6">
    <name type="scientific">Ogataea philodendri</name>
    <dbReference type="NCBI Taxonomy" id="1378263"/>
    <lineage>
        <taxon>Eukaryota</taxon>
        <taxon>Fungi</taxon>
        <taxon>Dikarya</taxon>
        <taxon>Ascomycota</taxon>
        <taxon>Saccharomycotina</taxon>
        <taxon>Pichiomycetes</taxon>
        <taxon>Pichiales</taxon>
        <taxon>Pichiaceae</taxon>
        <taxon>Ogataea</taxon>
    </lineage>
</organism>
<feature type="region of interest" description="Disordered" evidence="4">
    <location>
        <begin position="173"/>
        <end position="194"/>
    </location>
</feature>
<dbReference type="InterPro" id="IPR012340">
    <property type="entry name" value="NA-bd_OB-fold"/>
</dbReference>
<keyword evidence="2" id="KW-0238">DNA-binding</keyword>
<keyword evidence="3" id="KW-0539">Nucleus</keyword>
<feature type="region of interest" description="Disordered" evidence="4">
    <location>
        <begin position="22"/>
        <end position="42"/>
    </location>
</feature>
<dbReference type="Proteomes" id="UP000769157">
    <property type="component" value="Unassembled WGS sequence"/>
</dbReference>
<dbReference type="GO" id="GO:0000781">
    <property type="term" value="C:chromosome, telomeric region"/>
    <property type="evidence" value="ECO:0007669"/>
    <property type="project" value="TreeGrafter"/>
</dbReference>
<dbReference type="CDD" id="cd04478">
    <property type="entry name" value="RPA2_DBD_D"/>
    <property type="match status" value="1"/>
</dbReference>
<dbReference type="GO" id="GO:0005662">
    <property type="term" value="C:DNA replication factor A complex"/>
    <property type="evidence" value="ECO:0007669"/>
    <property type="project" value="TreeGrafter"/>
</dbReference>
<evidence type="ECO:0000256" key="1">
    <source>
        <dbReference type="ARBA" id="ARBA00004123"/>
    </source>
</evidence>
<sequence length="479" mass="52778">MSGYQPYNNFTSDGTGYGNYNGNSGGFASDGPSSSQNRSSVTQSIIPVTIKEINEAEQSMPDAPFVTHGLELYYVSFVGIIRELESSQAQSTTLKIEDGTGVVSVRKWNDEEANEPEPFITGEYVKVVATIREFSGKKQIQTQTVQKVKDFNEIPYHFLSAIKVYLESKGSAKQSNHSNGTSGEGSLFVGNGSSDGPKSDLEKIFEFVQENSAVMTDGVPLQLIAQNFNIAVDEVEPKIATLIDDGRVYNGSDDTSFLAVVDIHATTESITVPDFEAKKLAQSSSFDTTSPPLTFLSTRPFSVFVSSVESTRSSSTSSMLDCEAVRFRTSSIRFAVDKMAMDSSTEFSITKFQTLSFDRSRSTSADDFESGGSCDSEIIPPLSSFLVRVKEYKSDANNRFLHIGQVGWTPIHSPKQSLQNWWPQEVRVPRTIDDRQITHVFSFFVSRSSSPPVSPIRLFKYVNLTLLDLTESSNDLISI</sequence>
<evidence type="ECO:0000313" key="6">
    <source>
        <dbReference type="Proteomes" id="UP000769157"/>
    </source>
</evidence>
<dbReference type="EMBL" id="JAEUBE010000055">
    <property type="protein sequence ID" value="KAH3671728.1"/>
    <property type="molecule type" value="Genomic_DNA"/>
</dbReference>
<evidence type="ECO:0000256" key="2">
    <source>
        <dbReference type="ARBA" id="ARBA00023125"/>
    </source>
</evidence>
<dbReference type="OrthoDB" id="25571at2759"/>
<keyword evidence="6" id="KW-1185">Reference proteome</keyword>
<reference evidence="5" key="2">
    <citation type="submission" date="2021-01" db="EMBL/GenBank/DDBJ databases">
        <authorList>
            <person name="Schikora-Tamarit M.A."/>
        </authorList>
    </citation>
    <scope>NUCLEOTIDE SEQUENCE</scope>
    <source>
        <strain evidence="5">CBS6075</strain>
    </source>
</reference>
<dbReference type="SUPFAM" id="SSF50249">
    <property type="entry name" value="Nucleic acid-binding proteins"/>
    <property type="match status" value="1"/>
</dbReference>
<dbReference type="GeneID" id="70232401"/>
<name>A0A9P8PG94_9ASCO</name>
<dbReference type="GO" id="GO:0003697">
    <property type="term" value="F:single-stranded DNA binding"/>
    <property type="evidence" value="ECO:0007669"/>
    <property type="project" value="TreeGrafter"/>
</dbReference>
<dbReference type="GO" id="GO:0000724">
    <property type="term" value="P:double-strand break repair via homologous recombination"/>
    <property type="evidence" value="ECO:0007669"/>
    <property type="project" value="TreeGrafter"/>
</dbReference>
<dbReference type="SUPFAM" id="SSF46785">
    <property type="entry name" value="Winged helix' DNA-binding domain"/>
    <property type="match status" value="1"/>
</dbReference>
<evidence type="ECO:0000256" key="3">
    <source>
        <dbReference type="ARBA" id="ARBA00023242"/>
    </source>
</evidence>
<accession>A0A9P8PG94</accession>
<comment type="caution">
    <text evidence="5">The sequence shown here is derived from an EMBL/GenBank/DDBJ whole genome shotgun (WGS) entry which is preliminary data.</text>
</comment>
<evidence type="ECO:0008006" key="7">
    <source>
        <dbReference type="Google" id="ProtNLM"/>
    </source>
</evidence>
<dbReference type="PANTHER" id="PTHR13989:SF16">
    <property type="entry name" value="REPLICATION PROTEIN A2"/>
    <property type="match status" value="1"/>
</dbReference>
<gene>
    <name evidence="5" type="ORF">OGAPHI_000433</name>
</gene>
<reference evidence="5" key="1">
    <citation type="journal article" date="2021" name="Open Biol.">
        <title>Shared evolutionary footprints suggest mitochondrial oxidative damage underlies multiple complex I losses in fungi.</title>
        <authorList>
            <person name="Schikora-Tamarit M.A."/>
            <person name="Marcet-Houben M."/>
            <person name="Nosek J."/>
            <person name="Gabaldon T."/>
        </authorList>
    </citation>
    <scope>NUCLEOTIDE SEQUENCE</scope>
    <source>
        <strain evidence="5">CBS6075</strain>
    </source>
</reference>
<protein>
    <recommendedName>
        <fullName evidence="7">Replication protein A C-terminal domain-containing protein</fullName>
    </recommendedName>
</protein>